<dbReference type="InterPro" id="IPR014145">
    <property type="entry name" value="LigD_pol_dom"/>
</dbReference>
<dbReference type="Proteomes" id="UP000830198">
    <property type="component" value="Chromosome"/>
</dbReference>
<proteinExistence type="predicted"/>
<gene>
    <name evidence="2" type="ORF">MYF79_23675</name>
</gene>
<feature type="domain" description="DNA ligase D polymerase" evidence="1">
    <location>
        <begin position="2"/>
        <end position="79"/>
    </location>
</feature>
<dbReference type="PANTHER" id="PTHR42705:SF2">
    <property type="entry name" value="BIFUNCTIONAL NON-HOMOLOGOUS END JOINING PROTEIN LIGD"/>
    <property type="match status" value="1"/>
</dbReference>
<dbReference type="InterPro" id="IPR052171">
    <property type="entry name" value="NHEJ_LigD"/>
</dbReference>
<dbReference type="Gene3D" id="3.90.920.10">
    <property type="entry name" value="DNA primase, PRIM domain"/>
    <property type="match status" value="1"/>
</dbReference>
<dbReference type="EMBL" id="CP095855">
    <property type="protein sequence ID" value="UPK67956.1"/>
    <property type="molecule type" value="Genomic_DNA"/>
</dbReference>
<accession>A0ABY4HVZ6</accession>
<evidence type="ECO:0000259" key="1">
    <source>
        <dbReference type="Pfam" id="PF21686"/>
    </source>
</evidence>
<sequence length="100" mass="11380">MPTVSTRSESRSSRGDKLYIDAGQNDYADTLAAPYSIRPYHQPLVSTPLDWKELRPTLDRWAFNMDTIASRLRRKGDLFKGVLDGKVAAINTRALLKHYL</sequence>
<evidence type="ECO:0000313" key="3">
    <source>
        <dbReference type="Proteomes" id="UP000830198"/>
    </source>
</evidence>
<organism evidence="2 3">
    <name type="scientific">Chitinophaga filiformis</name>
    <name type="common">Myxococcus filiformis</name>
    <name type="synonym">Flexibacter filiformis</name>
    <dbReference type="NCBI Taxonomy" id="104663"/>
    <lineage>
        <taxon>Bacteria</taxon>
        <taxon>Pseudomonadati</taxon>
        <taxon>Bacteroidota</taxon>
        <taxon>Chitinophagia</taxon>
        <taxon>Chitinophagales</taxon>
        <taxon>Chitinophagaceae</taxon>
        <taxon>Chitinophaga</taxon>
    </lineage>
</organism>
<reference evidence="2 3" key="1">
    <citation type="submission" date="2022-04" db="EMBL/GenBank/DDBJ databases">
        <title>The arsenic-methylating capacity of Chitinophaga filiformis YT5 during chitin decomposition.</title>
        <authorList>
            <person name="Chen G."/>
            <person name="Liang Y."/>
        </authorList>
    </citation>
    <scope>NUCLEOTIDE SEQUENCE [LARGE SCALE GENOMIC DNA]</scope>
    <source>
        <strain evidence="2 3">YT5</strain>
    </source>
</reference>
<name>A0ABY4HVZ6_CHIFI</name>
<dbReference type="Pfam" id="PF21686">
    <property type="entry name" value="LigD_Prim-Pol"/>
    <property type="match status" value="1"/>
</dbReference>
<protein>
    <recommendedName>
        <fullName evidence="1">DNA ligase D polymerase domain-containing protein</fullName>
    </recommendedName>
</protein>
<keyword evidence="3" id="KW-1185">Reference proteome</keyword>
<evidence type="ECO:0000313" key="2">
    <source>
        <dbReference type="EMBL" id="UPK67956.1"/>
    </source>
</evidence>
<dbReference type="PANTHER" id="PTHR42705">
    <property type="entry name" value="BIFUNCTIONAL NON-HOMOLOGOUS END JOINING PROTEIN LIGD"/>
    <property type="match status" value="1"/>
</dbReference>